<dbReference type="OrthoDB" id="9808140at2"/>
<evidence type="ECO:0000313" key="1">
    <source>
        <dbReference type="EMBL" id="SMC40579.1"/>
    </source>
</evidence>
<accession>A0A1W1YWM4</accession>
<dbReference type="RefSeq" id="WP_084233348.1">
    <property type="nucleotide sequence ID" value="NZ_FWXW01000001.1"/>
</dbReference>
<proteinExistence type="predicted"/>
<keyword evidence="2" id="KW-1185">Reference proteome</keyword>
<dbReference type="EMBL" id="FWXW01000001">
    <property type="protein sequence ID" value="SMC40579.1"/>
    <property type="molecule type" value="Genomic_DNA"/>
</dbReference>
<reference evidence="1 2" key="1">
    <citation type="submission" date="2017-04" db="EMBL/GenBank/DDBJ databases">
        <authorList>
            <person name="Afonso C.L."/>
            <person name="Miller P.J."/>
            <person name="Scott M.A."/>
            <person name="Spackman E."/>
            <person name="Goraichik I."/>
            <person name="Dimitrov K.M."/>
            <person name="Suarez D.L."/>
            <person name="Swayne D.E."/>
        </authorList>
    </citation>
    <scope>NUCLEOTIDE SEQUENCE [LARGE SCALE GENOMIC DNA]</scope>
    <source>
        <strain evidence="1 2">DSM 12816</strain>
    </source>
</reference>
<dbReference type="CDD" id="cd02440">
    <property type="entry name" value="AdoMet_MTases"/>
    <property type="match status" value="1"/>
</dbReference>
<dbReference type="Pfam" id="PF13489">
    <property type="entry name" value="Methyltransf_23"/>
    <property type="match status" value="1"/>
</dbReference>
<sequence length="238" mass="27250">MKYIRANKYAWNELRKRIMGPNPLKLLEELCALHPVSPEETVMDLGCGQGVTSVFIVREYGPLVFAADLWIPPTENKKYFDSLGLTSRQIIPLQAEAHALPFADEFFDTVISVDSYQYFGLDPDYLGKHLLPLVKHGGYLLITVPGMKKDLHENLPAEMLRSWRPEDLDTIHDAAYWRRILEKTGEAEIVHLGEMEGNEECWNDWLSCDNEYAVNDRAAMEAGAGKYMNFLAMILRRK</sequence>
<name>A0A1W1YWM4_9FIRM</name>
<dbReference type="InterPro" id="IPR029063">
    <property type="entry name" value="SAM-dependent_MTases_sf"/>
</dbReference>
<dbReference type="AlphaFoldDB" id="A0A1W1YWM4"/>
<dbReference type="STRING" id="1122930.SAMN02745168_0734"/>
<dbReference type="SUPFAM" id="SSF53335">
    <property type="entry name" value="S-adenosyl-L-methionine-dependent methyltransferases"/>
    <property type="match status" value="1"/>
</dbReference>
<dbReference type="Proteomes" id="UP000192790">
    <property type="component" value="Unassembled WGS sequence"/>
</dbReference>
<evidence type="ECO:0000313" key="2">
    <source>
        <dbReference type="Proteomes" id="UP000192790"/>
    </source>
</evidence>
<dbReference type="Gene3D" id="3.40.50.150">
    <property type="entry name" value="Vaccinia Virus protein VP39"/>
    <property type="match status" value="1"/>
</dbReference>
<organism evidence="1 2">
    <name type="scientific">Papillibacter cinnamivorans DSM 12816</name>
    <dbReference type="NCBI Taxonomy" id="1122930"/>
    <lineage>
        <taxon>Bacteria</taxon>
        <taxon>Bacillati</taxon>
        <taxon>Bacillota</taxon>
        <taxon>Clostridia</taxon>
        <taxon>Eubacteriales</taxon>
        <taxon>Oscillospiraceae</taxon>
        <taxon>Papillibacter</taxon>
    </lineage>
</organism>
<gene>
    <name evidence="1" type="ORF">SAMN02745168_0734</name>
</gene>
<protein>
    <submittedName>
        <fullName evidence="1">Cyclopropane fatty-acyl-phospholipid synthase</fullName>
    </submittedName>
</protein>